<dbReference type="EMBL" id="JAPMOU010000018">
    <property type="protein sequence ID" value="MDE1463264.1"/>
    <property type="molecule type" value="Genomic_DNA"/>
</dbReference>
<comment type="pathway">
    <text evidence="1">Carbohydrate metabolism; erythritol degradation.</text>
</comment>
<protein>
    <recommendedName>
        <fullName evidence="7 8">Triosephosphate isomerase</fullName>
        <shortName evidence="7">TIM</shortName>
        <shortName evidence="7">TPI</shortName>
        <ecNumber evidence="7 8">5.3.1.1</ecNumber>
    </recommendedName>
    <alternativeName>
        <fullName evidence="7">Triose-phosphate isomerase</fullName>
    </alternativeName>
</protein>
<organism evidence="9 10">
    <name type="scientific">Spartinivicinus poritis</name>
    <dbReference type="NCBI Taxonomy" id="2994640"/>
    <lineage>
        <taxon>Bacteria</taxon>
        <taxon>Pseudomonadati</taxon>
        <taxon>Pseudomonadota</taxon>
        <taxon>Gammaproteobacteria</taxon>
        <taxon>Oceanospirillales</taxon>
        <taxon>Zooshikellaceae</taxon>
        <taxon>Spartinivicinus</taxon>
    </lineage>
</organism>
<comment type="pathway">
    <text evidence="7 8">Carbohydrate degradation; glycolysis; D-glyceraldehyde 3-phosphate from glycerone phosphate: step 1/1.</text>
</comment>
<comment type="function">
    <text evidence="7">Involved in the gluconeogenesis. Catalyzes stereospecifically the conversion of dihydroxyacetone phosphate (DHAP) to D-glyceraldehyde-3-phosphate (G3P).</text>
</comment>
<dbReference type="InterPro" id="IPR035990">
    <property type="entry name" value="TIM_sf"/>
</dbReference>
<comment type="catalytic activity">
    <reaction evidence="7 8">
        <text>D-glyceraldehyde 3-phosphate = dihydroxyacetone phosphate</text>
        <dbReference type="Rhea" id="RHEA:18585"/>
        <dbReference type="ChEBI" id="CHEBI:57642"/>
        <dbReference type="ChEBI" id="CHEBI:59776"/>
        <dbReference type="EC" id="5.3.1.1"/>
    </reaction>
</comment>
<evidence type="ECO:0000256" key="6">
    <source>
        <dbReference type="ARBA" id="ARBA00023235"/>
    </source>
</evidence>
<keyword evidence="10" id="KW-1185">Reference proteome</keyword>
<evidence type="ECO:0000256" key="8">
    <source>
        <dbReference type="RuleBase" id="RU363013"/>
    </source>
</evidence>
<dbReference type="SUPFAM" id="SSF51351">
    <property type="entry name" value="Triosephosphate isomerase (TIM)"/>
    <property type="match status" value="1"/>
</dbReference>
<evidence type="ECO:0000256" key="3">
    <source>
        <dbReference type="ARBA" id="ARBA00022432"/>
    </source>
</evidence>
<sequence>MRTPIVIANWKMNGSLAANANLISQLKQQLVGRRVATVVICPPAPYLTQVEQLIESSNIQLGAQNASEYSAGAYTGEVSLKMLQEFGVQYVIIGHSERRVIFKETDQQVAEKCKSVVASGLIPVICIGESLEERQQGNAQAVIKKQLQALSLGDLSGPFIIAYEPIWAIGTGETATPEQAQEMHEFIRTQLRELIAEQADSIKVLYGGSVKSDNAGQLFAMPDIDGGLVGGASLQAEEFFAICRAAGN</sequence>
<keyword evidence="3 7" id="KW-0312">Gluconeogenesis</keyword>
<keyword evidence="6 7" id="KW-0413">Isomerase</keyword>
<feature type="binding site" evidence="7">
    <location>
        <begin position="9"/>
        <end position="11"/>
    </location>
    <ligand>
        <name>substrate</name>
    </ligand>
</feature>
<dbReference type="PROSITE" id="PS51440">
    <property type="entry name" value="TIM_2"/>
    <property type="match status" value="1"/>
</dbReference>
<comment type="subunit">
    <text evidence="7 8">Homodimer.</text>
</comment>
<evidence type="ECO:0000313" key="10">
    <source>
        <dbReference type="Proteomes" id="UP001528823"/>
    </source>
</evidence>
<feature type="binding site" evidence="7">
    <location>
        <begin position="230"/>
        <end position="231"/>
    </location>
    <ligand>
        <name>substrate</name>
    </ligand>
</feature>
<comment type="pathway">
    <text evidence="7 8">Carbohydrate biosynthesis; gluconeogenesis.</text>
</comment>
<dbReference type="PROSITE" id="PS00171">
    <property type="entry name" value="TIM_1"/>
    <property type="match status" value="1"/>
</dbReference>
<evidence type="ECO:0000256" key="2">
    <source>
        <dbReference type="ARBA" id="ARBA00007422"/>
    </source>
</evidence>
<dbReference type="Proteomes" id="UP001528823">
    <property type="component" value="Unassembled WGS sequence"/>
</dbReference>
<dbReference type="Gene3D" id="3.20.20.70">
    <property type="entry name" value="Aldolase class I"/>
    <property type="match status" value="1"/>
</dbReference>
<comment type="similarity">
    <text evidence="2 7 8">Belongs to the triosephosphate isomerase family.</text>
</comment>
<feature type="active site" description="Electrophile" evidence="7">
    <location>
        <position position="95"/>
    </location>
</feature>
<keyword evidence="4 7" id="KW-0963">Cytoplasm</keyword>
<dbReference type="EC" id="5.3.1.1" evidence="7 8"/>
<evidence type="ECO:0000256" key="5">
    <source>
        <dbReference type="ARBA" id="ARBA00023152"/>
    </source>
</evidence>
<evidence type="ECO:0000256" key="1">
    <source>
        <dbReference type="ARBA" id="ARBA00004939"/>
    </source>
</evidence>
<evidence type="ECO:0000256" key="7">
    <source>
        <dbReference type="HAMAP-Rule" id="MF_00147"/>
    </source>
</evidence>
<dbReference type="InterPro" id="IPR022896">
    <property type="entry name" value="TrioseP_Isoase_bac/euk"/>
</dbReference>
<dbReference type="NCBIfam" id="TIGR00419">
    <property type="entry name" value="tim"/>
    <property type="match status" value="1"/>
</dbReference>
<gene>
    <name evidence="7 9" type="primary">tpiA</name>
    <name evidence="9" type="ORF">ORQ98_14975</name>
</gene>
<dbReference type="GO" id="GO:0004807">
    <property type="term" value="F:triose-phosphate isomerase activity"/>
    <property type="evidence" value="ECO:0007669"/>
    <property type="project" value="UniProtKB-EC"/>
</dbReference>
<dbReference type="PANTHER" id="PTHR21139">
    <property type="entry name" value="TRIOSEPHOSPHATE ISOMERASE"/>
    <property type="match status" value="1"/>
</dbReference>
<evidence type="ECO:0000256" key="4">
    <source>
        <dbReference type="ARBA" id="ARBA00022490"/>
    </source>
</evidence>
<feature type="binding site" evidence="7">
    <location>
        <position position="170"/>
    </location>
    <ligand>
        <name>substrate</name>
    </ligand>
</feature>
<dbReference type="PANTHER" id="PTHR21139:SF42">
    <property type="entry name" value="TRIOSEPHOSPHATE ISOMERASE"/>
    <property type="match status" value="1"/>
</dbReference>
<evidence type="ECO:0000313" key="9">
    <source>
        <dbReference type="EMBL" id="MDE1463264.1"/>
    </source>
</evidence>
<name>A0ABT5UA61_9GAMM</name>
<comment type="subcellular location">
    <subcellularLocation>
        <location evidence="7 8">Cytoplasm</location>
    </subcellularLocation>
</comment>
<dbReference type="InterPro" id="IPR013785">
    <property type="entry name" value="Aldolase_TIM"/>
</dbReference>
<dbReference type="HAMAP" id="MF_00147_B">
    <property type="entry name" value="TIM_B"/>
    <property type="match status" value="1"/>
</dbReference>
<feature type="active site" description="Proton acceptor" evidence="7">
    <location>
        <position position="164"/>
    </location>
</feature>
<proteinExistence type="inferred from homology"/>
<reference evidence="9 10" key="1">
    <citation type="submission" date="2022-11" db="EMBL/GenBank/DDBJ databases">
        <title>Spartinivicinus poritis sp. nov., isolated from scleractinian coral Porites lutea.</title>
        <authorList>
            <person name="Zhang G."/>
            <person name="Cai L."/>
            <person name="Wei Q."/>
        </authorList>
    </citation>
    <scope>NUCLEOTIDE SEQUENCE [LARGE SCALE GENOMIC DNA]</scope>
    <source>
        <strain evidence="9 10">A2-2</strain>
    </source>
</reference>
<dbReference type="RefSeq" id="WP_274689604.1">
    <property type="nucleotide sequence ID" value="NZ_JAPMOU010000018.1"/>
</dbReference>
<dbReference type="InterPro" id="IPR020861">
    <property type="entry name" value="Triosephosphate_isomerase_AS"/>
</dbReference>
<dbReference type="CDD" id="cd00311">
    <property type="entry name" value="TIM"/>
    <property type="match status" value="1"/>
</dbReference>
<comment type="caution">
    <text evidence="9">The sequence shown here is derived from an EMBL/GenBank/DDBJ whole genome shotgun (WGS) entry which is preliminary data.</text>
</comment>
<feature type="binding site" evidence="7">
    <location>
        <position position="209"/>
    </location>
    <ligand>
        <name>substrate</name>
    </ligand>
</feature>
<dbReference type="InterPro" id="IPR000652">
    <property type="entry name" value="Triosephosphate_isomerase"/>
</dbReference>
<keyword evidence="5 7" id="KW-0324">Glycolysis</keyword>
<accession>A0ABT5UA61</accession>
<dbReference type="Pfam" id="PF00121">
    <property type="entry name" value="TIM"/>
    <property type="match status" value="1"/>
</dbReference>